<sequence length="306" mass="33496">MSINPLPESLTIRKRARCHNSENLELDGEAADGEKTTLESEVVRRLSVMFTTRETHDVIVVAADGGGIALALTNADDVDGGAVKADLSIGINDDVEQVEKSSDESTAVGLYPKIQNSDPLKTRIETYGLDLVAALDVAGVAATSGHSSGVSSCEGSEEEESSEESDDASEHVDRKDLCRLRKYRSTSKCLYTTRPQTQEKIARKFSGHKTNPLEYGGPKDPIFVEREGRGRMSQLLLVNTLTPEVNRLLVFIPMAQGPLMEPESVAQTPNDIQRLLNQVLEPGELTMRGHVIHEPLVLVGQKSWYR</sequence>
<gene>
    <name evidence="2" type="ORF">NLI96_g7030</name>
</gene>
<comment type="caution">
    <text evidence="2">The sequence shown here is derived from an EMBL/GenBank/DDBJ whole genome shotgun (WGS) entry which is preliminary data.</text>
</comment>
<name>A0AAD5V4P2_9APHY</name>
<feature type="compositionally biased region" description="Low complexity" evidence="1">
    <location>
        <begin position="145"/>
        <end position="154"/>
    </location>
</feature>
<evidence type="ECO:0000313" key="3">
    <source>
        <dbReference type="Proteomes" id="UP001212997"/>
    </source>
</evidence>
<protein>
    <submittedName>
        <fullName evidence="2">Uncharacterized protein</fullName>
    </submittedName>
</protein>
<proteinExistence type="predicted"/>
<reference evidence="2" key="1">
    <citation type="submission" date="2022-07" db="EMBL/GenBank/DDBJ databases">
        <title>Genome Sequence of Physisporinus lineatus.</title>
        <authorList>
            <person name="Buettner E."/>
        </authorList>
    </citation>
    <scope>NUCLEOTIDE SEQUENCE</scope>
    <source>
        <strain evidence="2">VT162</strain>
    </source>
</reference>
<organism evidence="2 3">
    <name type="scientific">Meripilus lineatus</name>
    <dbReference type="NCBI Taxonomy" id="2056292"/>
    <lineage>
        <taxon>Eukaryota</taxon>
        <taxon>Fungi</taxon>
        <taxon>Dikarya</taxon>
        <taxon>Basidiomycota</taxon>
        <taxon>Agaricomycotina</taxon>
        <taxon>Agaricomycetes</taxon>
        <taxon>Polyporales</taxon>
        <taxon>Meripilaceae</taxon>
        <taxon>Meripilus</taxon>
    </lineage>
</organism>
<evidence type="ECO:0000256" key="1">
    <source>
        <dbReference type="SAM" id="MobiDB-lite"/>
    </source>
</evidence>
<dbReference type="Proteomes" id="UP001212997">
    <property type="component" value="Unassembled WGS sequence"/>
</dbReference>
<accession>A0AAD5V4P2</accession>
<evidence type="ECO:0000313" key="2">
    <source>
        <dbReference type="EMBL" id="KAJ3482373.1"/>
    </source>
</evidence>
<dbReference type="EMBL" id="JANAWD010000276">
    <property type="protein sequence ID" value="KAJ3482373.1"/>
    <property type="molecule type" value="Genomic_DNA"/>
</dbReference>
<feature type="compositionally biased region" description="Acidic residues" evidence="1">
    <location>
        <begin position="155"/>
        <end position="167"/>
    </location>
</feature>
<dbReference type="AlphaFoldDB" id="A0AAD5V4P2"/>
<keyword evidence="3" id="KW-1185">Reference proteome</keyword>
<feature type="region of interest" description="Disordered" evidence="1">
    <location>
        <begin position="145"/>
        <end position="173"/>
    </location>
</feature>